<evidence type="ECO:0000256" key="3">
    <source>
        <dbReference type="ARBA" id="ARBA00023163"/>
    </source>
</evidence>
<dbReference type="Gene3D" id="4.10.240.10">
    <property type="entry name" value="Zn(2)-C6 fungal-type DNA-binding domain"/>
    <property type="match status" value="1"/>
</dbReference>
<keyword evidence="2" id="KW-0805">Transcription regulation</keyword>
<sequence length="726" mass="79370">MPRRPVKPEDRQRVARACDTCKASKKRCNGNQPCDTCGKKGHVGSCHYTAGRRQHPLPQHRPASSQRPRTANLRGVTSKNASRGATLSPGSIGSDDADDADAFGQDASDDSFENDMRTASSEPMGQPPVMLSSVSGEKVFIGNTAAISFLRFLQKTLERHVGPSCFTNAQESQRLFEADGTDMASNCFYDELSIQDKKDFIQCFLSASSGLLDLYTWEDICQMLENHNPISPSTEPPGTQNLNSMEVASLYLMAAIGAQCRGRSTDDLAWAAKLFSYARKLALEKMLENPSLELIRAFLLMAFYMFGACRRNSAFMYLGVASKAADILGLHMSAQYKHLSSDARNARLRTAKSLRVFDVVCNSILGRPSSTPSLRPGHTSYVNNDMGIGPEATYKALALGASYEVAAVLDAAVAKSAEGALDAEAAEGFVLALQQCSRTFPSVLRQPDSGGESGSRHVTIGNVHVAGTYYFSVILVTQHFLIQHVVPQLSGQAQIPSANRSDSAHETTRNVKIIHLANACIEAATFMAQMCHQVMRSGSLMGNMCIVKAWLFATGLVLGFSLLVEDDRNSSERRAAFLKSLHVLGELKRLSPQAEQYYSIISSFHQAIKTYKEQLHREKDGSLQSLVDRVFLPDLAAEFEEPENITTQLPSPDITIMDAYSAEWSNEPALGSLNAIVPIDPALIGENDVIMRMLWDQYAMNYTDSILPDPEINLDPPIQVLGNLAS</sequence>
<dbReference type="GO" id="GO:0005634">
    <property type="term" value="C:nucleus"/>
    <property type="evidence" value="ECO:0007669"/>
    <property type="project" value="TreeGrafter"/>
</dbReference>
<dbReference type="GO" id="GO:0000981">
    <property type="term" value="F:DNA-binding transcription factor activity, RNA polymerase II-specific"/>
    <property type="evidence" value="ECO:0007669"/>
    <property type="project" value="InterPro"/>
</dbReference>
<reference evidence="7" key="1">
    <citation type="journal article" date="2020" name="Stud. Mycol.">
        <title>101 Dothideomycetes genomes: a test case for predicting lifestyles and emergence of pathogens.</title>
        <authorList>
            <person name="Haridas S."/>
            <person name="Albert R."/>
            <person name="Binder M."/>
            <person name="Bloem J."/>
            <person name="Labutti K."/>
            <person name="Salamov A."/>
            <person name="Andreopoulos B."/>
            <person name="Baker S."/>
            <person name="Barry K."/>
            <person name="Bills G."/>
            <person name="Bluhm B."/>
            <person name="Cannon C."/>
            <person name="Castanera R."/>
            <person name="Culley D."/>
            <person name="Daum C."/>
            <person name="Ezra D."/>
            <person name="Gonzalez J."/>
            <person name="Henrissat B."/>
            <person name="Kuo A."/>
            <person name="Liang C."/>
            <person name="Lipzen A."/>
            <person name="Lutzoni F."/>
            <person name="Magnuson J."/>
            <person name="Mondo S."/>
            <person name="Nolan M."/>
            <person name="Ohm R."/>
            <person name="Pangilinan J."/>
            <person name="Park H.-J."/>
            <person name="Ramirez L."/>
            <person name="Alfaro M."/>
            <person name="Sun H."/>
            <person name="Tritt A."/>
            <person name="Yoshinaga Y."/>
            <person name="Zwiers L.-H."/>
            <person name="Turgeon B."/>
            <person name="Goodwin S."/>
            <person name="Spatafora J."/>
            <person name="Crous P."/>
            <person name="Grigoriev I."/>
        </authorList>
    </citation>
    <scope>NUCLEOTIDE SEQUENCE</scope>
    <source>
        <strain evidence="7">CBS 109.77</strain>
    </source>
</reference>
<dbReference type="PANTHER" id="PTHR47424">
    <property type="entry name" value="REGULATORY PROTEIN GAL4"/>
    <property type="match status" value="1"/>
</dbReference>
<dbReference type="SUPFAM" id="SSF57701">
    <property type="entry name" value="Zn2/Cys6 DNA-binding domain"/>
    <property type="match status" value="1"/>
</dbReference>
<dbReference type="SMART" id="SM00066">
    <property type="entry name" value="GAL4"/>
    <property type="match status" value="1"/>
</dbReference>
<dbReference type="Pfam" id="PF00172">
    <property type="entry name" value="Zn_clus"/>
    <property type="match status" value="1"/>
</dbReference>
<dbReference type="InterPro" id="IPR001138">
    <property type="entry name" value="Zn2Cys6_DnaBD"/>
</dbReference>
<evidence type="ECO:0000256" key="1">
    <source>
        <dbReference type="ARBA" id="ARBA00022723"/>
    </source>
</evidence>
<evidence type="ECO:0000256" key="5">
    <source>
        <dbReference type="SAM" id="MobiDB-lite"/>
    </source>
</evidence>
<evidence type="ECO:0000313" key="8">
    <source>
        <dbReference type="Proteomes" id="UP000799757"/>
    </source>
</evidence>
<proteinExistence type="predicted"/>
<dbReference type="GO" id="GO:0008270">
    <property type="term" value="F:zinc ion binding"/>
    <property type="evidence" value="ECO:0007669"/>
    <property type="project" value="InterPro"/>
</dbReference>
<dbReference type="CDD" id="cd00067">
    <property type="entry name" value="GAL4"/>
    <property type="match status" value="1"/>
</dbReference>
<keyword evidence="3" id="KW-0804">Transcription</keyword>
<dbReference type="InterPro" id="IPR007219">
    <property type="entry name" value="XnlR_reg_dom"/>
</dbReference>
<dbReference type="GO" id="GO:0000978">
    <property type="term" value="F:RNA polymerase II cis-regulatory region sequence-specific DNA binding"/>
    <property type="evidence" value="ECO:0007669"/>
    <property type="project" value="TreeGrafter"/>
</dbReference>
<evidence type="ECO:0000259" key="6">
    <source>
        <dbReference type="PROSITE" id="PS50048"/>
    </source>
</evidence>
<dbReference type="InterPro" id="IPR036864">
    <property type="entry name" value="Zn2-C6_fun-type_DNA-bd_sf"/>
</dbReference>
<dbReference type="EMBL" id="MU001928">
    <property type="protein sequence ID" value="KAF2793433.1"/>
    <property type="molecule type" value="Genomic_DNA"/>
</dbReference>
<accession>A0A6A6XBQ2</accession>
<gene>
    <name evidence="7" type="ORF">K505DRAFT_375357</name>
</gene>
<protein>
    <recommendedName>
        <fullName evidence="6">Zn(2)-C6 fungal-type domain-containing protein</fullName>
    </recommendedName>
</protein>
<dbReference type="CDD" id="cd12148">
    <property type="entry name" value="fungal_TF_MHR"/>
    <property type="match status" value="1"/>
</dbReference>
<dbReference type="OrthoDB" id="4064873at2759"/>
<dbReference type="Pfam" id="PF04082">
    <property type="entry name" value="Fungal_trans"/>
    <property type="match status" value="1"/>
</dbReference>
<feature type="region of interest" description="Disordered" evidence="5">
    <location>
        <begin position="45"/>
        <end position="127"/>
    </location>
</feature>
<evidence type="ECO:0000256" key="2">
    <source>
        <dbReference type="ARBA" id="ARBA00023015"/>
    </source>
</evidence>
<evidence type="ECO:0000313" key="7">
    <source>
        <dbReference type="EMBL" id="KAF2793433.1"/>
    </source>
</evidence>
<evidence type="ECO:0000256" key="4">
    <source>
        <dbReference type="ARBA" id="ARBA00023242"/>
    </source>
</evidence>
<dbReference type="PROSITE" id="PS50048">
    <property type="entry name" value="ZN2_CY6_FUNGAL_2"/>
    <property type="match status" value="1"/>
</dbReference>
<name>A0A6A6XBQ2_9PLEO</name>
<dbReference type="Proteomes" id="UP000799757">
    <property type="component" value="Unassembled WGS sequence"/>
</dbReference>
<dbReference type="PANTHER" id="PTHR47424:SF9">
    <property type="entry name" value="TAH-2"/>
    <property type="match status" value="1"/>
</dbReference>
<dbReference type="AlphaFoldDB" id="A0A6A6XBQ2"/>
<feature type="compositionally biased region" description="Polar residues" evidence="5">
    <location>
        <begin position="62"/>
        <end position="89"/>
    </location>
</feature>
<keyword evidence="1" id="KW-0479">Metal-binding</keyword>
<dbReference type="GO" id="GO:0006351">
    <property type="term" value="P:DNA-templated transcription"/>
    <property type="evidence" value="ECO:0007669"/>
    <property type="project" value="InterPro"/>
</dbReference>
<dbReference type="GO" id="GO:0000435">
    <property type="term" value="P:positive regulation of transcription from RNA polymerase II promoter by galactose"/>
    <property type="evidence" value="ECO:0007669"/>
    <property type="project" value="TreeGrafter"/>
</dbReference>
<feature type="domain" description="Zn(2)-C6 fungal-type" evidence="6">
    <location>
        <begin position="17"/>
        <end position="48"/>
    </location>
</feature>
<dbReference type="InterPro" id="IPR051127">
    <property type="entry name" value="Fungal_SecMet_Regulators"/>
</dbReference>
<keyword evidence="8" id="KW-1185">Reference proteome</keyword>
<keyword evidence="4" id="KW-0539">Nucleus</keyword>
<dbReference type="PROSITE" id="PS00463">
    <property type="entry name" value="ZN2_CY6_FUNGAL_1"/>
    <property type="match status" value="1"/>
</dbReference>
<feature type="compositionally biased region" description="Acidic residues" evidence="5">
    <location>
        <begin position="95"/>
        <end position="113"/>
    </location>
</feature>
<organism evidence="7 8">
    <name type="scientific">Melanomma pulvis-pyrius CBS 109.77</name>
    <dbReference type="NCBI Taxonomy" id="1314802"/>
    <lineage>
        <taxon>Eukaryota</taxon>
        <taxon>Fungi</taxon>
        <taxon>Dikarya</taxon>
        <taxon>Ascomycota</taxon>
        <taxon>Pezizomycotina</taxon>
        <taxon>Dothideomycetes</taxon>
        <taxon>Pleosporomycetidae</taxon>
        <taxon>Pleosporales</taxon>
        <taxon>Melanommataceae</taxon>
        <taxon>Melanomma</taxon>
    </lineage>
</organism>